<keyword evidence="2" id="KW-0677">Repeat</keyword>
<dbReference type="Gene3D" id="3.80.10.10">
    <property type="entry name" value="Ribonuclease Inhibitor"/>
    <property type="match status" value="1"/>
</dbReference>
<evidence type="ECO:0000259" key="3">
    <source>
        <dbReference type="Pfam" id="PF08263"/>
    </source>
</evidence>
<keyword evidence="5" id="KW-1185">Reference proteome</keyword>
<name>A0A0E0EWR4_9ORYZ</name>
<evidence type="ECO:0000256" key="1">
    <source>
        <dbReference type="ARBA" id="ARBA00022614"/>
    </source>
</evidence>
<reference evidence="4" key="2">
    <citation type="submission" date="2018-05" db="EMBL/GenBank/DDBJ databases">
        <title>OmerRS3 (Oryza meridionalis Reference Sequence Version 3).</title>
        <authorList>
            <person name="Zhang J."/>
            <person name="Kudrna D."/>
            <person name="Lee S."/>
            <person name="Talag J."/>
            <person name="Welchert J."/>
            <person name="Wing R.A."/>
        </authorList>
    </citation>
    <scope>NUCLEOTIDE SEQUENCE [LARGE SCALE GENOMIC DNA]</scope>
    <source>
        <strain evidence="4">cv. OR44</strain>
    </source>
</reference>
<dbReference type="InterPro" id="IPR013210">
    <property type="entry name" value="LRR_N_plant-typ"/>
</dbReference>
<organism evidence="4">
    <name type="scientific">Oryza meridionalis</name>
    <dbReference type="NCBI Taxonomy" id="40149"/>
    <lineage>
        <taxon>Eukaryota</taxon>
        <taxon>Viridiplantae</taxon>
        <taxon>Streptophyta</taxon>
        <taxon>Embryophyta</taxon>
        <taxon>Tracheophyta</taxon>
        <taxon>Spermatophyta</taxon>
        <taxon>Magnoliopsida</taxon>
        <taxon>Liliopsida</taxon>
        <taxon>Poales</taxon>
        <taxon>Poaceae</taxon>
        <taxon>BOP clade</taxon>
        <taxon>Oryzoideae</taxon>
        <taxon>Oryzeae</taxon>
        <taxon>Oryzinae</taxon>
        <taxon>Oryza</taxon>
    </lineage>
</organism>
<dbReference type="HOGENOM" id="CLU_1996232_0_0_1"/>
<sequence length="125" mass="13962">MSGPRRHAPTRRRRTEKATALCRRTTADRSVALERRGVGRPTRGARVEAVVALAFKTAVTDDPSGALSSWSDADVDPCRWAGVTCVNMLHVVVGATRRRRRHRREEPVRQYLQIDASHACTANLF</sequence>
<evidence type="ECO:0000313" key="4">
    <source>
        <dbReference type="EnsemblPlants" id="OMERI10G04540.1"/>
    </source>
</evidence>
<keyword evidence="1" id="KW-0433">Leucine-rich repeat</keyword>
<dbReference type="AlphaFoldDB" id="A0A0E0EWR4"/>
<feature type="domain" description="Leucine-rich repeat-containing N-terminal plant-type" evidence="3">
    <location>
        <begin position="53"/>
        <end position="85"/>
    </location>
</feature>
<dbReference type="Pfam" id="PF08263">
    <property type="entry name" value="LRRNT_2"/>
    <property type="match status" value="1"/>
</dbReference>
<dbReference type="Gramene" id="OMERI10G04540.1">
    <property type="protein sequence ID" value="OMERI10G04540.1"/>
    <property type="gene ID" value="OMERI10G04540"/>
</dbReference>
<dbReference type="STRING" id="40149.A0A0E0EWR4"/>
<dbReference type="Proteomes" id="UP000008021">
    <property type="component" value="Chromosome 10"/>
</dbReference>
<evidence type="ECO:0000256" key="2">
    <source>
        <dbReference type="ARBA" id="ARBA00022737"/>
    </source>
</evidence>
<dbReference type="InterPro" id="IPR032675">
    <property type="entry name" value="LRR_dom_sf"/>
</dbReference>
<evidence type="ECO:0000313" key="5">
    <source>
        <dbReference type="Proteomes" id="UP000008021"/>
    </source>
</evidence>
<proteinExistence type="predicted"/>
<protein>
    <recommendedName>
        <fullName evidence="3">Leucine-rich repeat-containing N-terminal plant-type domain-containing protein</fullName>
    </recommendedName>
</protein>
<reference evidence="4" key="1">
    <citation type="submission" date="2015-04" db="UniProtKB">
        <authorList>
            <consortium name="EnsemblPlants"/>
        </authorList>
    </citation>
    <scope>IDENTIFICATION</scope>
</reference>
<accession>A0A0E0EWR4</accession>
<dbReference type="EnsemblPlants" id="OMERI10G04540.1">
    <property type="protein sequence ID" value="OMERI10G04540.1"/>
    <property type="gene ID" value="OMERI10G04540"/>
</dbReference>